<comment type="subcellular location">
    <subcellularLocation>
        <location evidence="1">Golgi apparatus</location>
    </subcellularLocation>
</comment>
<sequence length="973" mass="110649">MWGSLARGITATVRETATSAASGDLEGALRGTASVLRRVGEVVAPPLQDDDDDDDEDEEYLDEEEEEYYEDGDGGSYYEEEEDGVDFEGGDADAMAADEAEAELEESPNLDRYRQKKGQAQEVEGGNTMNNHTAAEVVDDALLHETMSDDELVDGLSNHDTNITGVADSREMDNQLLKQEEGVEKLRILAAKEAKENEARLLAVAKEEEEARRVREEAERLESEAAAAAAAAAKQAELERLEREQQLERERLAEAKRQQQQKQEEMARQLAEERRLEKERLERERAERERIERERLEKERLEKERLEKERLEKERLEKERLAAELKKREQERIDRERRLKEQQQKEGEARAKALEAKLERERLAAEAEANRIAMEQIERERGKRENLMAEQRQRQQQEEEALQNANAETENAAPTDLAAEFEHVTTGTRAQTEDTVMAAKLAEEIQTQKQLLEQINIEARDAANQLAHVELERNQLQYSNQELQSMCEQLRNDLHRAAETISKLNERIADQEEAERIRQEQEAQRVEEEETNLVAATKHDMEVQITHIRESMQAQIHLLEKELIEERKLSVDQQHELQRRLEEATARISSTESEMKSLASKKETNMTKQLQASEKAAAKAVALLDKKEEEVQQLQQVIADMREAMKKNKIEGEEAEEEMDELHHENEELHLQVEILQKENSQIKAKLSSLSDESEKLGGLKMELQMLEEERRREKSALESAHEKTSEDHALVLSERDALKAQVSDLEQFLAAAQADLELANTDCSRALLANENLQRALEDFQSERDAEIALLTDQQRASEEAIAAAHAASLEAMREANAADMRDVQYAADKSVQNALAEIDKMEATICECRKDNMNLRRALDEAISRLQTNQEDVIDRSLIKNIILDWHAKKGKAKRDVMILLGSILHFTEDEKDKAFIGEGPGTFDKVVGAVAAPLPPAKLNVDKIEGDTVREKWVNFLLAETGDEEGGGIS</sequence>
<dbReference type="AlphaFoldDB" id="A0ABD3MHZ8"/>
<feature type="domain" description="GRIP" evidence="6">
    <location>
        <begin position="871"/>
        <end position="920"/>
    </location>
</feature>
<keyword evidence="2" id="KW-0333">Golgi apparatus</keyword>
<evidence type="ECO:0000256" key="3">
    <source>
        <dbReference type="ARBA" id="ARBA00023054"/>
    </source>
</evidence>
<feature type="region of interest" description="Disordered" evidence="5">
    <location>
        <begin position="40"/>
        <end position="134"/>
    </location>
</feature>
<feature type="compositionally biased region" description="Basic and acidic residues" evidence="5">
    <location>
        <begin position="381"/>
        <end position="397"/>
    </location>
</feature>
<feature type="region of interest" description="Disordered" evidence="5">
    <location>
        <begin position="249"/>
        <end position="289"/>
    </location>
</feature>
<reference evidence="7 8" key="1">
    <citation type="submission" date="2024-10" db="EMBL/GenBank/DDBJ databases">
        <title>Updated reference genomes for cyclostephanoid diatoms.</title>
        <authorList>
            <person name="Roberts W.R."/>
            <person name="Alverson A.J."/>
        </authorList>
    </citation>
    <scope>NUCLEOTIDE SEQUENCE [LARGE SCALE GENOMIC DNA]</scope>
    <source>
        <strain evidence="7 8">AJA232-27</strain>
    </source>
</reference>
<dbReference type="Proteomes" id="UP001530293">
    <property type="component" value="Unassembled WGS sequence"/>
</dbReference>
<dbReference type="PROSITE" id="PS50913">
    <property type="entry name" value="GRIP"/>
    <property type="match status" value="1"/>
</dbReference>
<evidence type="ECO:0000256" key="4">
    <source>
        <dbReference type="SAM" id="Coils"/>
    </source>
</evidence>
<feature type="region of interest" description="Disordered" evidence="5">
    <location>
        <begin position="317"/>
        <end position="352"/>
    </location>
</feature>
<evidence type="ECO:0000256" key="2">
    <source>
        <dbReference type="ARBA" id="ARBA00023034"/>
    </source>
</evidence>
<accession>A0ABD3MHZ8</accession>
<name>A0ABD3MHZ8_9STRA</name>
<dbReference type="InterPro" id="IPR000237">
    <property type="entry name" value="GRIP_dom"/>
</dbReference>
<dbReference type="GO" id="GO:0005794">
    <property type="term" value="C:Golgi apparatus"/>
    <property type="evidence" value="ECO:0007669"/>
    <property type="project" value="UniProtKB-SubCell"/>
</dbReference>
<comment type="caution">
    <text evidence="7">The sequence shown here is derived from an EMBL/GenBank/DDBJ whole genome shotgun (WGS) entry which is preliminary data.</text>
</comment>
<evidence type="ECO:0000259" key="6">
    <source>
        <dbReference type="PROSITE" id="PS50913"/>
    </source>
</evidence>
<evidence type="ECO:0000313" key="8">
    <source>
        <dbReference type="Proteomes" id="UP001530293"/>
    </source>
</evidence>
<dbReference type="PANTHER" id="PTHR18921:SF2">
    <property type="entry name" value="THYROID RECEPTOR-INTERACTING PROTEIN 11"/>
    <property type="match status" value="1"/>
</dbReference>
<evidence type="ECO:0000256" key="5">
    <source>
        <dbReference type="SAM" id="MobiDB-lite"/>
    </source>
</evidence>
<feature type="coiled-coil region" evidence="4">
    <location>
        <begin position="438"/>
        <end position="791"/>
    </location>
</feature>
<keyword evidence="8" id="KW-1185">Reference proteome</keyword>
<proteinExistence type="predicted"/>
<organism evidence="7 8">
    <name type="scientific">Discostella pseudostelligera</name>
    <dbReference type="NCBI Taxonomy" id="259834"/>
    <lineage>
        <taxon>Eukaryota</taxon>
        <taxon>Sar</taxon>
        <taxon>Stramenopiles</taxon>
        <taxon>Ochrophyta</taxon>
        <taxon>Bacillariophyta</taxon>
        <taxon>Coscinodiscophyceae</taxon>
        <taxon>Thalassiosirophycidae</taxon>
        <taxon>Stephanodiscales</taxon>
        <taxon>Stephanodiscaceae</taxon>
        <taxon>Discostella</taxon>
    </lineage>
</organism>
<feature type="region of interest" description="Disordered" evidence="5">
    <location>
        <begin position="381"/>
        <end position="403"/>
    </location>
</feature>
<dbReference type="PANTHER" id="PTHR18921">
    <property type="entry name" value="MYOSIN HEAVY CHAIN - RELATED"/>
    <property type="match status" value="1"/>
</dbReference>
<gene>
    <name evidence="7" type="ORF">ACHAWU_001951</name>
</gene>
<keyword evidence="3 4" id="KW-0175">Coiled coil</keyword>
<evidence type="ECO:0000256" key="1">
    <source>
        <dbReference type="ARBA" id="ARBA00004555"/>
    </source>
</evidence>
<evidence type="ECO:0000313" key="7">
    <source>
        <dbReference type="EMBL" id="KAL3763378.1"/>
    </source>
</evidence>
<dbReference type="EMBL" id="JALLBG020000123">
    <property type="protein sequence ID" value="KAL3763378.1"/>
    <property type="molecule type" value="Genomic_DNA"/>
</dbReference>
<protein>
    <recommendedName>
        <fullName evidence="6">GRIP domain-containing protein</fullName>
    </recommendedName>
</protein>
<feature type="compositionally biased region" description="Acidic residues" evidence="5">
    <location>
        <begin position="48"/>
        <end position="108"/>
    </location>
</feature>